<evidence type="ECO:0000256" key="6">
    <source>
        <dbReference type="ARBA" id="ARBA00022692"/>
    </source>
</evidence>
<proteinExistence type="inferred from homology"/>
<dbReference type="FunFam" id="1.20.1640.10:FF:000001">
    <property type="entry name" value="Efflux pump membrane transporter"/>
    <property type="match status" value="1"/>
</dbReference>
<accession>A0A6G7CEH9</accession>
<dbReference type="Pfam" id="PF00873">
    <property type="entry name" value="ACR_tran"/>
    <property type="match status" value="1"/>
</dbReference>
<dbReference type="NCBIfam" id="TIGR00915">
    <property type="entry name" value="2A0602"/>
    <property type="match status" value="1"/>
</dbReference>
<sequence>MARFFIDRPIFAWVIAIIIMLAGVLSIMTLPVSQYPDIAPPTVIISGTYPGASADTVENSVTQTIEQNMNGIDNLIYMSSQSSSSGSFSITLTFESGTDADIAQVQVQNKLALAEATLPSEVQQQGITVSKSSSSFLMVVGFVSTDGSMDNTDLSDYMISNVKDPLSRVQGVGEVQVFGAQNAMRIWLDPNKLNKYSLTPAQVKSAISAQNTQVSVGQLGAAPSVKGQRLNATITAQSRMRTVSEFQNILLRVDTDGAQIRLKDVARVELGAESYQAVALYNGKYAAGIAIKLATGANALETSQLVKARIQEMTPTFPDNIEVIYPYDTTPFVQISIEEVVHTLIEAIVLVFLVMYLFLQNFRATLIPTIAVPVVLLGTFGVMAAFGFSINTLTMFGLVLAIGLLVDDAIVVVENVERVMAEDGLAPREATRKSMGQITGALVGIAMVLSAVFIPMAFFGGAAGAIYRQFSLTIVSSMVLSVIVAMVLTPALCATLLKPMHKGEHHVRRGPLAWFNTAFDRGTHGYRNVVSKGVNQRIRYLAMYVIIVAILGTLWTRLPTSFVPEEDQGIFLSIIQLPAGSTQEQTLEVMDKVEKHFMENESDSVLSVFTVSGFSFAGQGQNMGMAFIRLKDWDERTNPAMSVNAIVGRAWGAFSQVKEANIYTFNVPAIMGLGNATGFDAYLTDNANLGHDKLIQARNQLLGMAAQNPNLTGVRPNGMEDTPQFRINIDYEKAMAMGLSVSDINSTLSTALGSSYVNDFIDNGRVKKVYLQADAQYRMTPEDLSLWHVKNSKDEMVPFKAFATTDWTYGSPRLERYNGVPAVNIQGSAAAGMSTGDAMQAISNIVAQLPQGIGLQWTGASYQEVQTGSQAPLLYALSILIVFLSLAALYESWSVPFSVIMVVPLGVFGAIAAATLKSLSNDIYFQVGLLTTIGLSAKNAILIVEFAKALYDEGQDLISATVEACRMRLRPIMMTSFAFILGVLPLALSTGAGAASRNAIGWGVVGGMFAATILAIFFVPVFFVIVMKFFRTQPHKIPEDA</sequence>
<feature type="transmembrane region" description="Helical" evidence="9">
    <location>
        <begin position="897"/>
        <end position="917"/>
    </location>
</feature>
<feature type="transmembrane region" description="Helical" evidence="9">
    <location>
        <begin position="873"/>
        <end position="890"/>
    </location>
</feature>
<name>A0A6G7CEH9_9VIBR</name>
<evidence type="ECO:0000256" key="9">
    <source>
        <dbReference type="RuleBase" id="RU364070"/>
    </source>
</evidence>
<feature type="transmembrane region" description="Helical" evidence="9">
    <location>
        <begin position="1000"/>
        <end position="1026"/>
    </location>
</feature>
<evidence type="ECO:0000256" key="8">
    <source>
        <dbReference type="ARBA" id="ARBA00023136"/>
    </source>
</evidence>
<dbReference type="GO" id="GO:0015562">
    <property type="term" value="F:efflux transmembrane transporter activity"/>
    <property type="evidence" value="ECO:0007669"/>
    <property type="project" value="InterPro"/>
</dbReference>
<evidence type="ECO:0000256" key="7">
    <source>
        <dbReference type="ARBA" id="ARBA00022989"/>
    </source>
</evidence>
<dbReference type="FunFam" id="3.30.70.1430:FF:000001">
    <property type="entry name" value="Efflux pump membrane transporter"/>
    <property type="match status" value="1"/>
</dbReference>
<dbReference type="InterPro" id="IPR027463">
    <property type="entry name" value="AcrB_DN_DC_subdom"/>
</dbReference>
<keyword evidence="8 9" id="KW-0472">Membrane</keyword>
<feature type="transmembrane region" description="Helical" evidence="9">
    <location>
        <begin position="12"/>
        <end position="32"/>
    </location>
</feature>
<comment type="similarity">
    <text evidence="2 9">Belongs to the resistance-nodulation-cell division (RND) (TC 2.A.6) family.</text>
</comment>
<evidence type="ECO:0000256" key="3">
    <source>
        <dbReference type="ARBA" id="ARBA00022448"/>
    </source>
</evidence>
<keyword evidence="7 9" id="KW-1133">Transmembrane helix</keyword>
<dbReference type="GO" id="GO:0005886">
    <property type="term" value="C:plasma membrane"/>
    <property type="evidence" value="ECO:0007669"/>
    <property type="project" value="UniProtKB-SubCell"/>
</dbReference>
<dbReference type="Gene3D" id="1.20.1640.10">
    <property type="entry name" value="Multidrug efflux transporter AcrB transmembrane domain"/>
    <property type="match status" value="2"/>
</dbReference>
<comment type="subcellular location">
    <subcellularLocation>
        <location evidence="1 9">Cell inner membrane</location>
        <topology evidence="1 9">Multi-pass membrane protein</topology>
    </subcellularLocation>
</comment>
<evidence type="ECO:0000313" key="11">
    <source>
        <dbReference type="Proteomes" id="UP000503003"/>
    </source>
</evidence>
<evidence type="ECO:0000256" key="4">
    <source>
        <dbReference type="ARBA" id="ARBA00022475"/>
    </source>
</evidence>
<dbReference type="KEGG" id="vzi:G5S32_00365"/>
<dbReference type="PANTHER" id="PTHR32063:SF13">
    <property type="entry name" value="MULTIDRUG EFFLUX PUMP SUBUNIT ACRB-RELATED"/>
    <property type="match status" value="1"/>
</dbReference>
<dbReference type="GO" id="GO:0042910">
    <property type="term" value="F:xenobiotic transmembrane transporter activity"/>
    <property type="evidence" value="ECO:0007669"/>
    <property type="project" value="TreeGrafter"/>
</dbReference>
<dbReference type="FunFam" id="3.30.70.1430:FF:000002">
    <property type="entry name" value="Efflux pump membrane transporter"/>
    <property type="match status" value="1"/>
</dbReference>
<dbReference type="FunFam" id="3.30.2090.10:FF:000002">
    <property type="entry name" value="Efflux pump membrane transporter"/>
    <property type="match status" value="1"/>
</dbReference>
<dbReference type="Gene3D" id="3.30.70.1430">
    <property type="entry name" value="Multidrug efflux transporter AcrB pore domain"/>
    <property type="match status" value="2"/>
</dbReference>
<gene>
    <name evidence="10" type="ORF">G5S32_00365</name>
</gene>
<feature type="transmembrane region" description="Helical" evidence="9">
    <location>
        <begin position="923"/>
        <end position="951"/>
    </location>
</feature>
<feature type="transmembrane region" description="Helical" evidence="9">
    <location>
        <begin position="541"/>
        <end position="558"/>
    </location>
</feature>
<dbReference type="InterPro" id="IPR001036">
    <property type="entry name" value="Acrflvin-R"/>
</dbReference>
<evidence type="ECO:0000313" key="10">
    <source>
        <dbReference type="EMBL" id="QIH40525.1"/>
    </source>
</evidence>
<keyword evidence="4" id="KW-1003">Cell membrane</keyword>
<evidence type="ECO:0000256" key="1">
    <source>
        <dbReference type="ARBA" id="ARBA00004429"/>
    </source>
</evidence>
<dbReference type="NCBIfam" id="NF000282">
    <property type="entry name" value="RND_permease_1"/>
    <property type="match status" value="1"/>
</dbReference>
<keyword evidence="6 9" id="KW-0812">Transmembrane</keyword>
<dbReference type="GO" id="GO:0009636">
    <property type="term" value="P:response to toxic substance"/>
    <property type="evidence" value="ECO:0007669"/>
    <property type="project" value="UniProtKB-ARBA"/>
</dbReference>
<dbReference type="PRINTS" id="PR00702">
    <property type="entry name" value="ACRIFLAVINRP"/>
</dbReference>
<keyword evidence="11" id="KW-1185">Reference proteome</keyword>
<keyword evidence="3 9" id="KW-0813">Transport</keyword>
<dbReference type="SUPFAM" id="SSF82693">
    <property type="entry name" value="Multidrug efflux transporter AcrB pore domain, PN1, PN2, PC1 and PC2 subdomains"/>
    <property type="match status" value="4"/>
</dbReference>
<dbReference type="SUPFAM" id="SSF82866">
    <property type="entry name" value="Multidrug efflux transporter AcrB transmembrane domain"/>
    <property type="match status" value="2"/>
</dbReference>
<dbReference type="Gene3D" id="3.30.2090.10">
    <property type="entry name" value="Multidrug efflux transporter AcrB TolC docking domain, DN and DC subdomains"/>
    <property type="match status" value="2"/>
</dbReference>
<feature type="transmembrane region" description="Helical" evidence="9">
    <location>
        <begin position="441"/>
        <end position="467"/>
    </location>
</feature>
<dbReference type="EMBL" id="CP049331">
    <property type="protein sequence ID" value="QIH40525.1"/>
    <property type="molecule type" value="Genomic_DNA"/>
</dbReference>
<dbReference type="FunFam" id="3.30.2090.10:FF:000001">
    <property type="entry name" value="Efflux pump membrane transporter"/>
    <property type="match status" value="1"/>
</dbReference>
<dbReference type="InterPro" id="IPR004764">
    <property type="entry name" value="MdtF-like"/>
</dbReference>
<evidence type="ECO:0000256" key="5">
    <source>
        <dbReference type="ARBA" id="ARBA00022519"/>
    </source>
</evidence>
<dbReference type="Gene3D" id="3.30.70.1320">
    <property type="entry name" value="Multidrug efflux transporter AcrB pore domain like"/>
    <property type="match status" value="1"/>
</dbReference>
<dbReference type="SUPFAM" id="SSF82714">
    <property type="entry name" value="Multidrug efflux transporter AcrB TolC docking domain, DN and DC subdomains"/>
    <property type="match status" value="2"/>
</dbReference>
<feature type="transmembrane region" description="Helical" evidence="9">
    <location>
        <begin position="972"/>
        <end position="994"/>
    </location>
</feature>
<organism evidence="10 11">
    <name type="scientific">Vibrio ziniensis</name>
    <dbReference type="NCBI Taxonomy" id="2711221"/>
    <lineage>
        <taxon>Bacteria</taxon>
        <taxon>Pseudomonadati</taxon>
        <taxon>Pseudomonadota</taxon>
        <taxon>Gammaproteobacteria</taxon>
        <taxon>Vibrionales</taxon>
        <taxon>Vibrionaceae</taxon>
        <taxon>Vibrio</taxon>
    </lineage>
</organism>
<dbReference type="AlphaFoldDB" id="A0A6G7CEH9"/>
<dbReference type="RefSeq" id="WP_165309968.1">
    <property type="nucleotide sequence ID" value="NZ_CP049331.1"/>
</dbReference>
<protein>
    <recommendedName>
        <fullName evidence="9">Efflux pump membrane transporter</fullName>
    </recommendedName>
</protein>
<reference evidence="10 11" key="1">
    <citation type="submission" date="2020-02" db="EMBL/GenBank/DDBJ databases">
        <title>A complete genome of a marine bacterium Vibrio sp. ZWAL4003 isolated from the mangrove sediment with the ability to degrade polysaccharides.</title>
        <authorList>
            <person name="Wu J."/>
            <person name="Qu W."/>
            <person name="Zeng R."/>
        </authorList>
    </citation>
    <scope>NUCLEOTIDE SEQUENCE [LARGE SCALE GENOMIC DNA]</scope>
    <source>
        <strain evidence="10 11">ZWAL4003</strain>
    </source>
</reference>
<keyword evidence="5 9" id="KW-0997">Cell inner membrane</keyword>
<feature type="transmembrane region" description="Helical" evidence="9">
    <location>
        <begin position="394"/>
        <end position="413"/>
    </location>
</feature>
<evidence type="ECO:0000256" key="2">
    <source>
        <dbReference type="ARBA" id="ARBA00010942"/>
    </source>
</evidence>
<feature type="transmembrane region" description="Helical" evidence="9">
    <location>
        <begin position="366"/>
        <end position="388"/>
    </location>
</feature>
<feature type="transmembrane region" description="Helical" evidence="9">
    <location>
        <begin position="340"/>
        <end position="359"/>
    </location>
</feature>
<dbReference type="PANTHER" id="PTHR32063">
    <property type="match status" value="1"/>
</dbReference>
<dbReference type="Proteomes" id="UP000503003">
    <property type="component" value="Chromosome 1"/>
</dbReference>
<feature type="transmembrane region" description="Helical" evidence="9">
    <location>
        <begin position="473"/>
        <end position="497"/>
    </location>
</feature>
<dbReference type="Gene3D" id="3.30.70.1440">
    <property type="entry name" value="Multidrug efflux transporter AcrB pore domain"/>
    <property type="match status" value="1"/>
</dbReference>